<evidence type="ECO:0000256" key="1">
    <source>
        <dbReference type="SAM" id="SignalP"/>
    </source>
</evidence>
<dbReference type="EMBL" id="JABBGA010000021">
    <property type="protein sequence ID" value="NML28080.1"/>
    <property type="molecule type" value="Genomic_DNA"/>
</dbReference>
<proteinExistence type="predicted"/>
<accession>A0A848G9S5</accession>
<organism evidence="2 3">
    <name type="scientific">Zoogloea dura</name>
    <dbReference type="NCBI Taxonomy" id="2728840"/>
    <lineage>
        <taxon>Bacteria</taxon>
        <taxon>Pseudomonadati</taxon>
        <taxon>Pseudomonadota</taxon>
        <taxon>Betaproteobacteria</taxon>
        <taxon>Rhodocyclales</taxon>
        <taxon>Zoogloeaceae</taxon>
        <taxon>Zoogloea</taxon>
    </lineage>
</organism>
<comment type="caution">
    <text evidence="2">The sequence shown here is derived from an EMBL/GenBank/DDBJ whole genome shotgun (WGS) entry which is preliminary data.</text>
</comment>
<dbReference type="InterPro" id="IPR025293">
    <property type="entry name" value="YfiR/HmsC-like"/>
</dbReference>
<name>A0A848G9S5_9RHOO</name>
<feature type="chain" id="PRO_5032667101" evidence="1">
    <location>
        <begin position="25"/>
        <end position="184"/>
    </location>
</feature>
<dbReference type="AlphaFoldDB" id="A0A848G9S5"/>
<gene>
    <name evidence="2" type="ORF">HHL15_20175</name>
</gene>
<evidence type="ECO:0000313" key="3">
    <source>
        <dbReference type="Proteomes" id="UP000580043"/>
    </source>
</evidence>
<dbReference type="Pfam" id="PF13689">
    <property type="entry name" value="DUF4154"/>
    <property type="match status" value="1"/>
</dbReference>
<dbReference type="RefSeq" id="WP_169147612.1">
    <property type="nucleotide sequence ID" value="NZ_JABBGA010000021.1"/>
</dbReference>
<keyword evidence="1" id="KW-0732">Signal</keyword>
<reference evidence="2 3" key="1">
    <citation type="submission" date="2020-04" db="EMBL/GenBank/DDBJ databases">
        <title>Zoogloea sp. G-4-1-14 isolated from soil.</title>
        <authorList>
            <person name="Dahal R.H."/>
        </authorList>
    </citation>
    <scope>NUCLEOTIDE SEQUENCE [LARGE SCALE GENOMIC DNA]</scope>
    <source>
        <strain evidence="2 3">G-4-1-14</strain>
    </source>
</reference>
<dbReference type="Proteomes" id="UP000580043">
    <property type="component" value="Unassembled WGS sequence"/>
</dbReference>
<keyword evidence="3" id="KW-1185">Reference proteome</keyword>
<feature type="signal peptide" evidence="1">
    <location>
        <begin position="1"/>
        <end position="24"/>
    </location>
</feature>
<protein>
    <submittedName>
        <fullName evidence="2">YfiR family protein</fullName>
    </submittedName>
</protein>
<sequence>MKRGLFLIPLLRATVFLVALPALAGPPSGEYQIKAAYLLNFARYVEWPAGRLPAGAPLRICVLGRDPFGGALEGLEGRQVQGHEVRVRQVDNLDQAGDCHLVFISGSEERRMGPILRGLADRAVLTVSDIDGFVEAGGGIGLVIEDERVRFDINQGPLLRDSLRASSQLLRLGRQVFGAERGGR</sequence>
<evidence type="ECO:0000313" key="2">
    <source>
        <dbReference type="EMBL" id="NML28080.1"/>
    </source>
</evidence>